<evidence type="ECO:0000256" key="4">
    <source>
        <dbReference type="ARBA" id="ARBA00022801"/>
    </source>
</evidence>
<keyword evidence="3 7" id="KW-0255">Endonuclease</keyword>
<evidence type="ECO:0000256" key="5">
    <source>
        <dbReference type="ARBA" id="ARBA00093760"/>
    </source>
</evidence>
<keyword evidence="1" id="KW-0540">Nuclease</keyword>
<keyword evidence="2" id="KW-0680">Restriction system</keyword>
<dbReference type="EMBL" id="CP124756">
    <property type="protein sequence ID" value="WGZ94928.1"/>
    <property type="molecule type" value="Genomic_DNA"/>
</dbReference>
<dbReference type="KEGG" id="tput:QJT81_02780"/>
<protein>
    <recommendedName>
        <fullName evidence="6">type II site-specific deoxyribonuclease</fullName>
        <ecNumber evidence="6">3.1.21.4</ecNumber>
    </recommendedName>
</protein>
<dbReference type="REBASE" id="965866">
    <property type="entry name" value="TpuGKL02ORF2770P"/>
</dbReference>
<reference evidence="7" key="2">
    <citation type="submission" date="2023-04" db="EMBL/GenBank/DDBJ databases">
        <authorList>
            <person name="Beletskiy A.V."/>
            <person name="Mardanov A.V."/>
            <person name="Ravin N.V."/>
        </authorList>
    </citation>
    <scope>NUCLEOTIDE SEQUENCE</scope>
    <source>
        <strain evidence="7">GKL-02</strain>
    </source>
</reference>
<gene>
    <name evidence="7" type="ORF">QJT81_02780</name>
</gene>
<organism evidence="7">
    <name type="scientific">Candidatus Thiothrix putei</name>
    <dbReference type="NCBI Taxonomy" id="3080811"/>
    <lineage>
        <taxon>Bacteria</taxon>
        <taxon>Pseudomonadati</taxon>
        <taxon>Pseudomonadota</taxon>
        <taxon>Gammaproteobacteria</taxon>
        <taxon>Thiotrichales</taxon>
        <taxon>Thiotrichaceae</taxon>
        <taxon>Thiothrix</taxon>
    </lineage>
</organism>
<dbReference type="Pfam" id="PF09520">
    <property type="entry name" value="RE_TdeIII"/>
    <property type="match status" value="1"/>
</dbReference>
<proteinExistence type="predicted"/>
<evidence type="ECO:0000313" key="7">
    <source>
        <dbReference type="EMBL" id="WGZ94928.1"/>
    </source>
</evidence>
<dbReference type="GO" id="GO:0009036">
    <property type="term" value="F:type II site-specific deoxyribonuclease activity"/>
    <property type="evidence" value="ECO:0007669"/>
    <property type="project" value="InterPro"/>
</dbReference>
<dbReference type="EC" id="3.1.21.4" evidence="6"/>
<dbReference type="InterPro" id="IPR019045">
    <property type="entry name" value="Restrct_endonuc_II_HinfI"/>
</dbReference>
<evidence type="ECO:0000256" key="6">
    <source>
        <dbReference type="ARBA" id="ARBA00093790"/>
    </source>
</evidence>
<evidence type="ECO:0000256" key="1">
    <source>
        <dbReference type="ARBA" id="ARBA00022722"/>
    </source>
</evidence>
<dbReference type="Proteomes" id="UP001301326">
    <property type="component" value="Chromosome"/>
</dbReference>
<name>A0AA95HG91_9GAMM</name>
<comment type="catalytic activity">
    <reaction evidence="5">
        <text>Endonucleolytic cleavage of DNA to give specific double-stranded fragments with terminal 5'-phosphates.</text>
        <dbReference type="EC" id="3.1.21.4"/>
    </reaction>
</comment>
<dbReference type="GO" id="GO:0009307">
    <property type="term" value="P:DNA restriction-modification system"/>
    <property type="evidence" value="ECO:0007669"/>
    <property type="project" value="InterPro"/>
</dbReference>
<evidence type="ECO:0000256" key="3">
    <source>
        <dbReference type="ARBA" id="ARBA00022759"/>
    </source>
</evidence>
<reference evidence="7" key="1">
    <citation type="journal article" date="2023" name="Int. J. Mol. Sci.">
        <title>Metagenomics Revealed a New Genus 'Candidatus Thiocaldithrix dubininis' gen. nov., sp. nov. and a New Species 'Candidatus Thiothrix putei' sp. nov. in the Family Thiotrichaceae, Some Members of Which Have Traits of Both Na+- and H+-Motive Energetics.</title>
        <authorList>
            <person name="Ravin N.V."/>
            <person name="Muntyan M.S."/>
            <person name="Smolyakov D.D."/>
            <person name="Rudenko T.S."/>
            <person name="Beletsky A.V."/>
            <person name="Mardanov A.V."/>
            <person name="Grabovich M.Y."/>
        </authorList>
    </citation>
    <scope>NUCLEOTIDE SEQUENCE</scope>
    <source>
        <strain evidence="7">GKL-02</strain>
    </source>
</reference>
<accession>A0AA95HG91</accession>
<keyword evidence="4 7" id="KW-0378">Hydrolase</keyword>
<dbReference type="AlphaFoldDB" id="A0AA95HG91"/>
<sequence length="279" mass="31760">MDNKAKVATAIQGAVSTMMDRVMHKVLVEDPFIKETHHSLKPLYAALVPDEIFKGSHFERRFVTPFGGVWEKLAQVVAKEAHGECLLGHSITGNVSEESLRRIQETLNRLEHAPKGKNRVLPNWQEELTYIKAGKGNLIPVSVVCDVYVHNPATGKRYAFELKGPLPNSDQTKVSKEKMFKLLAMAGSPIDGAYYALPYNPYGSRKEDYQWSFPKRWFDMCNDPCVLIGNEFWDFIGGEGAYANFIHEVNQLGKAYRERIYREFLCIEPPADSEEYQLK</sequence>
<evidence type="ECO:0000256" key="2">
    <source>
        <dbReference type="ARBA" id="ARBA00022747"/>
    </source>
</evidence>
<dbReference type="GO" id="GO:0003677">
    <property type="term" value="F:DNA binding"/>
    <property type="evidence" value="ECO:0007669"/>
    <property type="project" value="InterPro"/>
</dbReference>